<proteinExistence type="inferred from homology"/>
<keyword evidence="3" id="KW-0472">Membrane</keyword>
<dbReference type="Pfam" id="PF04909">
    <property type="entry name" value="Amidohydro_2"/>
    <property type="match status" value="1"/>
</dbReference>
<protein>
    <recommendedName>
        <fullName evidence="4">Amidohydrolase-related domain-containing protein</fullName>
    </recommendedName>
</protein>
<evidence type="ECO:0000313" key="6">
    <source>
        <dbReference type="Proteomes" id="UP000002729"/>
    </source>
</evidence>
<dbReference type="InterPro" id="IPR052350">
    <property type="entry name" value="Metallo-dep_Lactonases"/>
</dbReference>
<evidence type="ECO:0000259" key="4">
    <source>
        <dbReference type="Pfam" id="PF04909"/>
    </source>
</evidence>
<dbReference type="InterPro" id="IPR032466">
    <property type="entry name" value="Metal_Hydrolase"/>
</dbReference>
<name>F0Y7J8_AURAN</name>
<dbReference type="Proteomes" id="UP000002729">
    <property type="component" value="Unassembled WGS sequence"/>
</dbReference>
<comment type="similarity">
    <text evidence="1">Belongs to the metallo-dependent hydrolases superfamily.</text>
</comment>
<feature type="transmembrane region" description="Helical" evidence="3">
    <location>
        <begin position="63"/>
        <end position="86"/>
    </location>
</feature>
<dbReference type="InterPro" id="IPR006680">
    <property type="entry name" value="Amidohydro-rel"/>
</dbReference>
<gene>
    <name evidence="5" type="ORF">AURANDRAFT_63701</name>
</gene>
<dbReference type="Gene3D" id="3.20.20.140">
    <property type="entry name" value="Metal-dependent hydrolases"/>
    <property type="match status" value="1"/>
</dbReference>
<dbReference type="SUPFAM" id="SSF51556">
    <property type="entry name" value="Metallo-dependent hydrolases"/>
    <property type="match status" value="1"/>
</dbReference>
<evidence type="ECO:0000256" key="3">
    <source>
        <dbReference type="SAM" id="Phobius"/>
    </source>
</evidence>
<keyword evidence="3" id="KW-0812">Transmembrane</keyword>
<sequence>MQRRHAAASDAAGGGWEKSDAPSIEALEAPPVKRPAVPPLRRGARGLKGKKARRPRDPNFEPGGPPLAAVVVFALLAFGVLGYHLYCHHYVPDALPISSVVANDLHGIHDLLTAGAAGVFLLDGDRAVVVEAAERLAKLLPQIHPLAECRAAIGDAVRAPSDGDRAHGGLPAEVAAAARASWACLPGAFDAASFDRELAFEAWRVGNVTDEKLARRPKVADRASLGACRPSSWDRACSFWVSLHALAARADAKGLQDAFLDSTTKLLAGGATQCAACTNHFRLLATPPHGKLFHPFLFDAVHHDLAYCANVQCSRATQHIVPLADCARNDRPCQTPGMEAEKRDIYAFRQWIKSRKHVSAWDTYVVLHNLVTDGLLSGDVKRFECADRAYDALPAFLTPDAPRKPRVKAGGGVAGSLPPGVALPGARLLIDTHVHNADLTLGIDYGFPAMFPNLNKSWSMADFRGATTSSRFEGAEIQAILMTLEKKNASSQAEIVAEARFYQAVADASGRKGATTVRGFVGGVDLEAGAAPVAALKASFPGLLGVRQGLWHQPPSFFRDPDVVAALRGVGALGLPFDALVAASQLDDLRALAAAAPNCTFNLNHLGYPPLANATGMASWAAALRRLAELENVYCKLSGLPQTFAAPGWTAADFVPAVRVALDAFSTARLNYAGNWFVLEAFPADPASAGSAYGPMLDAVDDALGALGVYGADRDRVYAGTAMELYGL</sequence>
<dbReference type="AlphaFoldDB" id="F0Y7J8"/>
<dbReference type="RefSeq" id="XP_009036207.1">
    <property type="nucleotide sequence ID" value="XM_009037959.1"/>
</dbReference>
<evidence type="ECO:0000256" key="2">
    <source>
        <dbReference type="SAM" id="MobiDB-lite"/>
    </source>
</evidence>
<feature type="compositionally biased region" description="Basic residues" evidence="2">
    <location>
        <begin position="42"/>
        <end position="54"/>
    </location>
</feature>
<dbReference type="OrthoDB" id="10564335at2759"/>
<keyword evidence="6" id="KW-1185">Reference proteome</keyword>
<keyword evidence="3" id="KW-1133">Transmembrane helix</keyword>
<organism evidence="6">
    <name type="scientific">Aureococcus anophagefferens</name>
    <name type="common">Harmful bloom alga</name>
    <dbReference type="NCBI Taxonomy" id="44056"/>
    <lineage>
        <taxon>Eukaryota</taxon>
        <taxon>Sar</taxon>
        <taxon>Stramenopiles</taxon>
        <taxon>Ochrophyta</taxon>
        <taxon>Pelagophyceae</taxon>
        <taxon>Pelagomonadales</taxon>
        <taxon>Pelagomonadaceae</taxon>
        <taxon>Aureococcus</taxon>
    </lineage>
</organism>
<reference evidence="5 6" key="1">
    <citation type="journal article" date="2011" name="Proc. Natl. Acad. Sci. U.S.A.">
        <title>Niche of harmful alga Aureococcus anophagefferens revealed through ecogenomics.</title>
        <authorList>
            <person name="Gobler C.J."/>
            <person name="Berry D.L."/>
            <person name="Dyhrman S.T."/>
            <person name="Wilhelm S.W."/>
            <person name="Salamov A."/>
            <person name="Lobanov A.V."/>
            <person name="Zhang Y."/>
            <person name="Collier J.L."/>
            <person name="Wurch L.L."/>
            <person name="Kustka A.B."/>
            <person name="Dill B.D."/>
            <person name="Shah M."/>
            <person name="VerBerkmoes N.C."/>
            <person name="Kuo A."/>
            <person name="Terry A."/>
            <person name="Pangilinan J."/>
            <person name="Lindquist E.A."/>
            <person name="Lucas S."/>
            <person name="Paulsen I.T."/>
            <person name="Hattenrath-Lehmann T.K."/>
            <person name="Talmage S.C."/>
            <person name="Walker E.A."/>
            <person name="Koch F."/>
            <person name="Burson A.M."/>
            <person name="Marcoval M.A."/>
            <person name="Tang Y.Z."/>
            <person name="Lecleir G.R."/>
            <person name="Coyne K.J."/>
            <person name="Berg G.M."/>
            <person name="Bertrand E.M."/>
            <person name="Saito M.A."/>
            <person name="Gladyshev V.N."/>
            <person name="Grigoriev I.V."/>
        </authorList>
    </citation>
    <scope>NUCLEOTIDE SEQUENCE [LARGE SCALE GENOMIC DNA]</scope>
    <source>
        <strain evidence="6">CCMP 1984</strain>
    </source>
</reference>
<feature type="domain" description="Amidohydrolase-related" evidence="4">
    <location>
        <begin position="430"/>
        <end position="728"/>
    </location>
</feature>
<dbReference type="InParanoid" id="F0Y7J8"/>
<dbReference type="GO" id="GO:0016787">
    <property type="term" value="F:hydrolase activity"/>
    <property type="evidence" value="ECO:0007669"/>
    <property type="project" value="InterPro"/>
</dbReference>
<evidence type="ECO:0000313" key="5">
    <source>
        <dbReference type="EMBL" id="EGB09082.1"/>
    </source>
</evidence>
<dbReference type="EMBL" id="GL833126">
    <property type="protein sequence ID" value="EGB09082.1"/>
    <property type="molecule type" value="Genomic_DNA"/>
</dbReference>
<dbReference type="PANTHER" id="PTHR43569:SF2">
    <property type="entry name" value="AMIDOHYDROLASE-RELATED DOMAIN-CONTAINING PROTEIN"/>
    <property type="match status" value="1"/>
</dbReference>
<feature type="region of interest" description="Disordered" evidence="2">
    <location>
        <begin position="1"/>
        <end position="61"/>
    </location>
</feature>
<dbReference type="GeneID" id="20224459"/>
<dbReference type="PANTHER" id="PTHR43569">
    <property type="entry name" value="AMIDOHYDROLASE"/>
    <property type="match status" value="1"/>
</dbReference>
<dbReference type="KEGG" id="aaf:AURANDRAFT_63701"/>
<evidence type="ECO:0000256" key="1">
    <source>
        <dbReference type="ARBA" id="ARBA00038310"/>
    </source>
</evidence>
<accession>F0Y7J8</accession>